<evidence type="ECO:0000313" key="1">
    <source>
        <dbReference type="Proteomes" id="UP000887579"/>
    </source>
</evidence>
<sequence>MLRPSTLLLGIPQKILPCSILKANLSTTRVLNVKIFESAEAAVKDIPDGSKLLVGGFGICGIPENLIAALAKTGVKDLTCVSNNAGIDNFGLGMLLRSRQIKKMIASYVGENAEFARQYLAGELELEFTPQGTLAERIRAGGAGIPAFYTPTGYGTLIQEGGAPIKYSAEKKAQIEIASSPKETRKFNGINYVLEEAITGDYSLIKAWRADKLGNIQFRWTAGNFNNAMCKASKCTIVEVEEIVDVGTIAPNDVHIPSIYCQRLLKGESYKKPIERPMFSDDGEAKQEAKTPAARTREIIARRAALEFRDGMYINLGIVHLQSENGVIGVGPYPKKGNEDPDLINAGKESITLLPGASIFGSDESFAMIRGGHIDITLLGGMQVSQYGDLANWMIPVR</sequence>
<protein>
    <submittedName>
        <fullName evidence="2">3-oxoacid CoA-transferase</fullName>
    </submittedName>
</protein>
<reference evidence="2" key="1">
    <citation type="submission" date="2022-11" db="UniProtKB">
        <authorList>
            <consortium name="WormBaseParasite"/>
        </authorList>
    </citation>
    <scope>IDENTIFICATION</scope>
</reference>
<proteinExistence type="predicted"/>
<evidence type="ECO:0000313" key="2">
    <source>
        <dbReference type="WBParaSite" id="ES5_v2.g23121.t1"/>
    </source>
</evidence>
<name>A0AC34G0W5_9BILA</name>
<dbReference type="WBParaSite" id="ES5_v2.g23121.t1">
    <property type="protein sequence ID" value="ES5_v2.g23121.t1"/>
    <property type="gene ID" value="ES5_v2.g23121"/>
</dbReference>
<accession>A0AC34G0W5</accession>
<organism evidence="1 2">
    <name type="scientific">Panagrolaimus sp. ES5</name>
    <dbReference type="NCBI Taxonomy" id="591445"/>
    <lineage>
        <taxon>Eukaryota</taxon>
        <taxon>Metazoa</taxon>
        <taxon>Ecdysozoa</taxon>
        <taxon>Nematoda</taxon>
        <taxon>Chromadorea</taxon>
        <taxon>Rhabditida</taxon>
        <taxon>Tylenchina</taxon>
        <taxon>Panagrolaimomorpha</taxon>
        <taxon>Panagrolaimoidea</taxon>
        <taxon>Panagrolaimidae</taxon>
        <taxon>Panagrolaimus</taxon>
    </lineage>
</organism>
<dbReference type="Proteomes" id="UP000887579">
    <property type="component" value="Unplaced"/>
</dbReference>